<name>D1A3N8_THECD</name>
<accession>D1A3N8</accession>
<dbReference type="AlphaFoldDB" id="D1A3N8"/>
<dbReference type="RefSeq" id="WP_012850947.1">
    <property type="nucleotide sequence ID" value="NC_013510.1"/>
</dbReference>
<organism evidence="1 2">
    <name type="scientific">Thermomonospora curvata (strain ATCC 19995 / DSM 43183 / JCM 3096 / KCTC 9072 / NBRC 15933 / NCIMB 10081 / Henssen B9)</name>
    <dbReference type="NCBI Taxonomy" id="471852"/>
    <lineage>
        <taxon>Bacteria</taxon>
        <taxon>Bacillati</taxon>
        <taxon>Actinomycetota</taxon>
        <taxon>Actinomycetes</taxon>
        <taxon>Streptosporangiales</taxon>
        <taxon>Thermomonosporaceae</taxon>
        <taxon>Thermomonospora</taxon>
    </lineage>
</organism>
<dbReference type="KEGG" id="tcu:Tcur_0568"/>
<keyword evidence="2" id="KW-1185">Reference proteome</keyword>
<dbReference type="Proteomes" id="UP000001918">
    <property type="component" value="Chromosome"/>
</dbReference>
<dbReference type="HOGENOM" id="CLU_2738707_0_0_11"/>
<protein>
    <submittedName>
        <fullName evidence="1">Uncharacterized protein</fullName>
    </submittedName>
</protein>
<evidence type="ECO:0000313" key="1">
    <source>
        <dbReference type="EMBL" id="ACY96163.1"/>
    </source>
</evidence>
<proteinExistence type="predicted"/>
<evidence type="ECO:0000313" key="2">
    <source>
        <dbReference type="Proteomes" id="UP000001918"/>
    </source>
</evidence>
<reference evidence="1 2" key="1">
    <citation type="journal article" date="2011" name="Stand. Genomic Sci.">
        <title>Complete genome sequence of Thermomonospora curvata type strain (B9).</title>
        <authorList>
            <person name="Chertkov O."/>
            <person name="Sikorski J."/>
            <person name="Nolan M."/>
            <person name="Lapidus A."/>
            <person name="Lucas S."/>
            <person name="Del Rio T.G."/>
            <person name="Tice H."/>
            <person name="Cheng J.F."/>
            <person name="Goodwin L."/>
            <person name="Pitluck S."/>
            <person name="Liolios K."/>
            <person name="Ivanova N."/>
            <person name="Mavromatis K."/>
            <person name="Mikhailova N."/>
            <person name="Ovchinnikova G."/>
            <person name="Pati A."/>
            <person name="Chen A."/>
            <person name="Palaniappan K."/>
            <person name="Djao O.D."/>
            <person name="Land M."/>
            <person name="Hauser L."/>
            <person name="Chang Y.J."/>
            <person name="Jeffries C.D."/>
            <person name="Brettin T."/>
            <person name="Han C."/>
            <person name="Detter J.C."/>
            <person name="Rohde M."/>
            <person name="Goker M."/>
            <person name="Woyke T."/>
            <person name="Bristow J."/>
            <person name="Eisen J.A."/>
            <person name="Markowitz V."/>
            <person name="Hugenholtz P."/>
            <person name="Klenk H.P."/>
            <person name="Kyrpides N.C."/>
        </authorList>
    </citation>
    <scope>NUCLEOTIDE SEQUENCE [LARGE SCALE GENOMIC DNA]</scope>
    <source>
        <strain evidence="2">ATCC 19995 / DSM 43183 / JCM 3096 / KCTC 9072 / NBRC 15933 / NCIMB 10081 / Henssen B9</strain>
    </source>
</reference>
<dbReference type="EMBL" id="CP001738">
    <property type="protein sequence ID" value="ACY96163.1"/>
    <property type="molecule type" value="Genomic_DNA"/>
</dbReference>
<sequence length="71" mass="7635">MRLLIGLLTWATFTLRHLERTAAERAMQAARTRNDPVMGGAATFARAHCRPSAALPRTLRGAAAAADCLES</sequence>
<gene>
    <name evidence="1" type="ordered locus">Tcur_0568</name>
</gene>